<evidence type="ECO:0000259" key="1">
    <source>
        <dbReference type="Pfam" id="PF00931"/>
    </source>
</evidence>
<dbReference type="SUPFAM" id="SSF48452">
    <property type="entry name" value="TPR-like"/>
    <property type="match status" value="1"/>
</dbReference>
<reference evidence="2 3" key="1">
    <citation type="submission" date="2019-06" db="EMBL/GenBank/DDBJ databases">
        <title>Sequencing the genomes of 1000 actinobacteria strains.</title>
        <authorList>
            <person name="Klenk H.-P."/>
        </authorList>
    </citation>
    <scope>NUCLEOTIDE SEQUENCE [LARGE SCALE GENOMIC DNA]</scope>
    <source>
        <strain evidence="2 3">DSM 43186</strain>
    </source>
</reference>
<comment type="caution">
    <text evidence="2">The sequence shown here is derived from an EMBL/GenBank/DDBJ whole genome shotgun (WGS) entry which is preliminary data.</text>
</comment>
<dbReference type="GO" id="GO:0043531">
    <property type="term" value="F:ADP binding"/>
    <property type="evidence" value="ECO:0007669"/>
    <property type="project" value="InterPro"/>
</dbReference>
<proteinExistence type="predicted"/>
<keyword evidence="2" id="KW-0808">Transferase</keyword>
<name>A0A543IVN3_9ACTN</name>
<gene>
    <name evidence="2" type="ORF">FHX40_1301</name>
</gene>
<dbReference type="Gene3D" id="3.40.50.300">
    <property type="entry name" value="P-loop containing nucleotide triphosphate hydrolases"/>
    <property type="match status" value="1"/>
</dbReference>
<dbReference type="GO" id="GO:0004674">
    <property type="term" value="F:protein serine/threonine kinase activity"/>
    <property type="evidence" value="ECO:0007669"/>
    <property type="project" value="UniProtKB-KW"/>
</dbReference>
<sequence>MVSPTGWSHDGNLPMELTGFVGRTRLLATITRHLTEQRLVTVTGIGGVGKSRTALRVAHEVRSCFPDGVWYVDLSRLQDAGMVPQAVVSALGLGDTHRPELDVLAEWAADRRLLLVLDACEHLVAECARLVEELLSRCSGLRVLVTSRQSLGVPGKHTVPVPPMALPGDDPEESPYDNESVRLFAERARAVVPDFTVDESNIEIVCDLCRRLDGIPLAIELAAVRLRTLSLRQMLSLLTDRFSLLTGASRTALPRHRTLRAAIGWSHELCEPGERLLWARASIFAGDFDLEAARRVCAGDGLPEERIVDLLTGLVEKSILLCTPGAATVRYRLIDTLREYGLEWLRELGEIDRIRARHRDHFLWLAERAEEAWSGPQQLDWFLRVRRERDNFRSALDFCLSDPAEVPAGLRMMSSLWFLWAACGFTREGRTLLERAIAAAKPSKERCKALWVLSYVRSAQGDIHGAIEAAEECERQALLVGDHHAIILAAKMLGTAALLQNNLPQAQAYLGVAIELYQGGRELNPGLLPAIVEQALVLHHQGSHADAEELLEDCRQLCEERGEKWLLSHALWAIALTQRATGRIAEAVTNAKESMRIKRVMHDVFGVLMAMGTLAALAVDQGDAERAAMLLGATEANWRRYGSVPRLVVDDRERCVKECQKALGEEVFRRTFDAGARMTVEEAIAFAVHDIPPRPTGRHARV</sequence>
<dbReference type="PANTHER" id="PTHR47691:SF3">
    <property type="entry name" value="HTH-TYPE TRANSCRIPTIONAL REGULATOR RV0890C-RELATED"/>
    <property type="match status" value="1"/>
</dbReference>
<dbReference type="SUPFAM" id="SSF52540">
    <property type="entry name" value="P-loop containing nucleoside triphosphate hydrolases"/>
    <property type="match status" value="1"/>
</dbReference>
<protein>
    <submittedName>
        <fullName evidence="2">Non-specific serine/threonine protein kinase</fullName>
    </submittedName>
</protein>
<organism evidence="2 3">
    <name type="scientific">Thermopolyspora flexuosa</name>
    <dbReference type="NCBI Taxonomy" id="103836"/>
    <lineage>
        <taxon>Bacteria</taxon>
        <taxon>Bacillati</taxon>
        <taxon>Actinomycetota</taxon>
        <taxon>Actinomycetes</taxon>
        <taxon>Streptosporangiales</taxon>
        <taxon>Streptosporangiaceae</taxon>
        <taxon>Thermopolyspora</taxon>
    </lineage>
</organism>
<dbReference type="OrthoDB" id="3194665at2"/>
<feature type="domain" description="NB-ARC" evidence="1">
    <location>
        <begin position="30"/>
        <end position="149"/>
    </location>
</feature>
<dbReference type="EMBL" id="VFPQ01000001">
    <property type="protein sequence ID" value="TQM74621.1"/>
    <property type="molecule type" value="Genomic_DNA"/>
</dbReference>
<accession>A0A543IVN3</accession>
<keyword evidence="2" id="KW-0418">Kinase</keyword>
<dbReference type="InterPro" id="IPR011990">
    <property type="entry name" value="TPR-like_helical_dom_sf"/>
</dbReference>
<dbReference type="InterPro" id="IPR027417">
    <property type="entry name" value="P-loop_NTPase"/>
</dbReference>
<dbReference type="Pfam" id="PF13424">
    <property type="entry name" value="TPR_12"/>
    <property type="match status" value="1"/>
</dbReference>
<dbReference type="InterPro" id="IPR002182">
    <property type="entry name" value="NB-ARC"/>
</dbReference>
<dbReference type="RefSeq" id="WP_142258767.1">
    <property type="nucleotide sequence ID" value="NZ_VFPQ01000001.1"/>
</dbReference>
<dbReference type="Proteomes" id="UP000319213">
    <property type="component" value="Unassembled WGS sequence"/>
</dbReference>
<dbReference type="AlphaFoldDB" id="A0A543IVN3"/>
<dbReference type="PANTHER" id="PTHR47691">
    <property type="entry name" value="REGULATOR-RELATED"/>
    <property type="match status" value="1"/>
</dbReference>
<evidence type="ECO:0000313" key="2">
    <source>
        <dbReference type="EMBL" id="TQM74621.1"/>
    </source>
</evidence>
<dbReference type="Gene3D" id="1.25.40.10">
    <property type="entry name" value="Tetratricopeptide repeat domain"/>
    <property type="match status" value="1"/>
</dbReference>
<dbReference type="Pfam" id="PF00931">
    <property type="entry name" value="NB-ARC"/>
    <property type="match status" value="1"/>
</dbReference>
<evidence type="ECO:0000313" key="3">
    <source>
        <dbReference type="Proteomes" id="UP000319213"/>
    </source>
</evidence>
<keyword evidence="3" id="KW-1185">Reference proteome</keyword>
<keyword evidence="2" id="KW-0723">Serine/threonine-protein kinase</keyword>